<evidence type="ECO:0000256" key="2">
    <source>
        <dbReference type="ARBA" id="ARBA00022692"/>
    </source>
</evidence>
<comment type="caution">
    <text evidence="6">The sequence shown here is derived from an EMBL/GenBank/DDBJ whole genome shotgun (WGS) entry which is preliminary data.</text>
</comment>
<dbReference type="PANTHER" id="PTHR11785">
    <property type="entry name" value="AMINO ACID TRANSPORTER"/>
    <property type="match status" value="1"/>
</dbReference>
<dbReference type="InterPro" id="IPR002293">
    <property type="entry name" value="AA/rel_permease1"/>
</dbReference>
<dbReference type="Proteomes" id="UP001163046">
    <property type="component" value="Unassembled WGS sequence"/>
</dbReference>
<keyword evidence="3 5" id="KW-1133">Transmembrane helix</keyword>
<evidence type="ECO:0000256" key="5">
    <source>
        <dbReference type="SAM" id="Phobius"/>
    </source>
</evidence>
<feature type="transmembrane region" description="Helical" evidence="5">
    <location>
        <begin position="211"/>
        <end position="229"/>
    </location>
</feature>
<evidence type="ECO:0000313" key="6">
    <source>
        <dbReference type="EMBL" id="KAJ7333130.1"/>
    </source>
</evidence>
<feature type="transmembrane region" description="Helical" evidence="5">
    <location>
        <begin position="186"/>
        <end position="205"/>
    </location>
</feature>
<dbReference type="PANTHER" id="PTHR11785:SF512">
    <property type="entry name" value="SOBREMESA, ISOFORM B"/>
    <property type="match status" value="1"/>
</dbReference>
<keyword evidence="4 5" id="KW-0472">Membrane</keyword>
<dbReference type="GO" id="GO:0016020">
    <property type="term" value="C:membrane"/>
    <property type="evidence" value="ECO:0007669"/>
    <property type="project" value="UniProtKB-SubCell"/>
</dbReference>
<evidence type="ECO:0000256" key="3">
    <source>
        <dbReference type="ARBA" id="ARBA00022989"/>
    </source>
</evidence>
<protein>
    <submittedName>
        <fullName evidence="6">B(0,+)-type amino acid transporter 1</fullName>
    </submittedName>
</protein>
<dbReference type="Gene3D" id="1.20.1740.10">
    <property type="entry name" value="Amino acid/polyamine transporter I"/>
    <property type="match status" value="1"/>
</dbReference>
<comment type="subcellular location">
    <subcellularLocation>
        <location evidence="1">Membrane</location>
        <topology evidence="1">Multi-pass membrane protein</topology>
    </subcellularLocation>
</comment>
<dbReference type="AlphaFoldDB" id="A0A9X0CE90"/>
<evidence type="ECO:0000313" key="7">
    <source>
        <dbReference type="Proteomes" id="UP001163046"/>
    </source>
</evidence>
<dbReference type="InterPro" id="IPR050598">
    <property type="entry name" value="AminoAcid_Transporter"/>
</dbReference>
<dbReference type="OrthoDB" id="6019542at2759"/>
<gene>
    <name evidence="6" type="primary">SLC7A9_7</name>
    <name evidence="6" type="ORF">OS493_018306</name>
</gene>
<feature type="transmembrane region" description="Helical" evidence="5">
    <location>
        <begin position="59"/>
        <end position="79"/>
    </location>
</feature>
<dbReference type="EMBL" id="MU827787">
    <property type="protein sequence ID" value="KAJ7333130.1"/>
    <property type="molecule type" value="Genomic_DNA"/>
</dbReference>
<feature type="transmembrane region" description="Helical" evidence="5">
    <location>
        <begin position="85"/>
        <end position="108"/>
    </location>
</feature>
<feature type="transmembrane region" description="Helical" evidence="5">
    <location>
        <begin position="129"/>
        <end position="150"/>
    </location>
</feature>
<proteinExistence type="predicted"/>
<keyword evidence="7" id="KW-1185">Reference proteome</keyword>
<name>A0A9X0CE90_9CNID</name>
<reference evidence="6" key="1">
    <citation type="submission" date="2023-01" db="EMBL/GenBank/DDBJ databases">
        <title>Genome assembly of the deep-sea coral Lophelia pertusa.</title>
        <authorList>
            <person name="Herrera S."/>
            <person name="Cordes E."/>
        </authorList>
    </citation>
    <scope>NUCLEOTIDE SEQUENCE</scope>
    <source>
        <strain evidence="6">USNM1676648</strain>
        <tissue evidence="6">Polyp</tissue>
    </source>
</reference>
<keyword evidence="2 5" id="KW-0812">Transmembrane</keyword>
<dbReference type="GO" id="GO:0015179">
    <property type="term" value="F:L-amino acid transmembrane transporter activity"/>
    <property type="evidence" value="ECO:0007669"/>
    <property type="project" value="TreeGrafter"/>
</dbReference>
<accession>A0A9X0CE90</accession>
<evidence type="ECO:0000256" key="4">
    <source>
        <dbReference type="ARBA" id="ARBA00023136"/>
    </source>
</evidence>
<feature type="transmembrane region" description="Helical" evidence="5">
    <location>
        <begin position="156"/>
        <end position="174"/>
    </location>
</feature>
<dbReference type="Pfam" id="PF13520">
    <property type="entry name" value="AA_permease_2"/>
    <property type="match status" value="1"/>
</dbReference>
<organism evidence="6 7">
    <name type="scientific">Desmophyllum pertusum</name>
    <dbReference type="NCBI Taxonomy" id="174260"/>
    <lineage>
        <taxon>Eukaryota</taxon>
        <taxon>Metazoa</taxon>
        <taxon>Cnidaria</taxon>
        <taxon>Anthozoa</taxon>
        <taxon>Hexacorallia</taxon>
        <taxon>Scleractinia</taxon>
        <taxon>Caryophylliina</taxon>
        <taxon>Caryophylliidae</taxon>
        <taxon>Desmophyllum</taxon>
    </lineage>
</organism>
<sequence>MITINQRDDTDLLANSFVVQAIHDFVIMAEPSHEILTENQDGELDDEKRGGKQVSLERTLGVPGGIALLVGTIIGSGIFATPKWVLFYVGSVGMSLVIWALCGVISMFGALCYSELGTLIPKSGGEFQYLLEAYGSLPAFLFSWIFVLFMRPAGQIMVLLVFGTYVVEAIFPGCGGREDLVPLVKILAAAAMGVITFVNCASVKWATRIQIIFTVAKMVAIVMVIMTGLKSSPHHFYRYSTCNCMLLVGEHWILPRCLHHRNFWSLRLSLW</sequence>
<evidence type="ECO:0000256" key="1">
    <source>
        <dbReference type="ARBA" id="ARBA00004141"/>
    </source>
</evidence>